<dbReference type="SUPFAM" id="SSF55545">
    <property type="entry name" value="beta-N-acetylhexosaminidase-like domain"/>
    <property type="match status" value="1"/>
</dbReference>
<accession>A0ABT1KIP6</accession>
<evidence type="ECO:0000313" key="4">
    <source>
        <dbReference type="Proteomes" id="UP000893823"/>
    </source>
</evidence>
<feature type="transmembrane region" description="Helical" evidence="2">
    <location>
        <begin position="928"/>
        <end position="949"/>
    </location>
</feature>
<dbReference type="SUPFAM" id="SSF51445">
    <property type="entry name" value="(Trans)glycosidases"/>
    <property type="match status" value="1"/>
</dbReference>
<gene>
    <name evidence="3" type="ORF">BCL57_000534</name>
</gene>
<feature type="transmembrane region" description="Helical" evidence="2">
    <location>
        <begin position="802"/>
        <end position="822"/>
    </location>
</feature>
<evidence type="ECO:0000256" key="1">
    <source>
        <dbReference type="ARBA" id="ARBA00022801"/>
    </source>
</evidence>
<feature type="transmembrane region" description="Helical" evidence="2">
    <location>
        <begin position="828"/>
        <end position="849"/>
    </location>
</feature>
<keyword evidence="2" id="KW-1133">Transmembrane helix</keyword>
<evidence type="ECO:0000313" key="3">
    <source>
        <dbReference type="EMBL" id="MCP2366392.1"/>
    </source>
</evidence>
<dbReference type="EMBL" id="SODL02000001">
    <property type="protein sequence ID" value="MCP2366392.1"/>
    <property type="molecule type" value="Genomic_DNA"/>
</dbReference>
<comment type="caution">
    <text evidence="3">The sequence shown here is derived from an EMBL/GenBank/DDBJ whole genome shotgun (WGS) entry which is preliminary data.</text>
</comment>
<dbReference type="Proteomes" id="UP000893823">
    <property type="component" value="Unassembled WGS sequence"/>
</dbReference>
<feature type="transmembrane region" description="Helical" evidence="2">
    <location>
        <begin position="740"/>
        <end position="760"/>
    </location>
</feature>
<organism evidence="3 4">
    <name type="scientific">Agromyces flavus</name>
    <dbReference type="NCBI Taxonomy" id="589382"/>
    <lineage>
        <taxon>Bacteria</taxon>
        <taxon>Bacillati</taxon>
        <taxon>Actinomycetota</taxon>
        <taxon>Actinomycetes</taxon>
        <taxon>Micrococcales</taxon>
        <taxon>Microbacteriaceae</taxon>
        <taxon>Agromyces</taxon>
    </lineage>
</organism>
<feature type="transmembrane region" description="Helical" evidence="2">
    <location>
        <begin position="896"/>
        <end position="916"/>
    </location>
</feature>
<evidence type="ECO:0000256" key="2">
    <source>
        <dbReference type="SAM" id="Phobius"/>
    </source>
</evidence>
<feature type="transmembrane region" description="Helical" evidence="2">
    <location>
        <begin position="985"/>
        <end position="1004"/>
    </location>
</feature>
<proteinExistence type="predicted"/>
<dbReference type="InterPro" id="IPR029018">
    <property type="entry name" value="Hex-like_dom2"/>
</dbReference>
<feature type="transmembrane region" description="Helical" evidence="2">
    <location>
        <begin position="856"/>
        <end position="876"/>
    </location>
</feature>
<evidence type="ECO:0008006" key="5">
    <source>
        <dbReference type="Google" id="ProtNLM"/>
    </source>
</evidence>
<sequence>MMTHPRRRPLRVGVAILVLLALGAGLAVLLTDALGIRSESADVPAETASVAEVAPTALPPRFTEIDAPELPRVHAAVDELEAAVAAASGTAGSATLRVRLAPEPTPSDPADPTDESYVLRGTPDALEILAASEAGAVRGVYDLAAAVRDGRPVAERLGDTVESRLPFRMADLGAVGVAVDEAAWAAGDDYSHNSKAFEDVILPDAPYIDEGALAVARDEFDAYVAHLLAEGYTAVTVPGLLEYLTFSDVGDGSEVYGSDDEHVARALAMREAFGPMWESAHDAGLQVFLRTDMLVVTTPLEEYLEERFGGLATDDPEFWGVYAAGLDELYREMPYLDGVLIRIGEAGQVYDLPEWDYRSELAVTTVDAVRAMLTTLLAQAERADRELIFRTWSVGVGAVGDMHTNPDSYRAVLDGIDSDRLIVSTKYSLGDFYSHLPINDTLEIGDHRRIIEFQSRREFENFGAFPNDLGPLYAHAFDRLLAANPHIEGIWTWTQDGGPWRAGPLSLELKAGLWQLAELNTELAVRLARDPSLDPAAITADWARRWFSDDPDTVRAISAAMASSREAITDGLYIGPFADRRVFAIGLEPPPMMWIFEWDILTGDSASLDVIYEISRDDLDEAIAGGDRALDAVGRMREGIAATDAATWRDPALHRALLDTLDYEASTLGMLAEYREMVLRKAQWHDTRSPEAFAAWDAARAAFLERAESHEAAYANDPYLPAYNLTAARLGLDRAERDPGMAWASGALLAVVVAWLAFGATARAPRIARWPGARAARALWIGGTRPWRAAEVAVSLRASDRVLLVAVPALALVLSRAILTWFAAPAHLVATLGAWVVFAVVLAVVAAVARVPWTPLAAAVGGAALLRVALLSAVLVPSGPGGYWFGFWTDPAARSAYVTVAFALFAWVLVAGAWALAAQVGTRRAIGAVALAAGSALASIATLVGAIGLERALTAWNDQMALLPWGLSRILGITVYLDIPADAPWWIAAAGAIGALGGLAMLLFRGRARGSRPGLAHPTASHTLGEVVEVDQDRSRLPAG</sequence>
<protein>
    <recommendedName>
        <fullName evidence="5">Glycosyl hydrolase family 67 C-terminus</fullName>
    </recommendedName>
</protein>
<dbReference type="InterPro" id="IPR017853">
    <property type="entry name" value="GH"/>
</dbReference>
<name>A0ABT1KIP6_9MICO</name>
<keyword evidence="4" id="KW-1185">Reference proteome</keyword>
<reference evidence="3" key="1">
    <citation type="submission" date="2022-06" db="EMBL/GenBank/DDBJ databases">
        <title>Genomic Encyclopedia of Type Strains, Phase III (KMG-III): the genomes of soil and plant-associated and newly described type strains.</title>
        <authorList>
            <person name="Whitman W."/>
        </authorList>
    </citation>
    <scope>NUCLEOTIDE SEQUENCE</scope>
    <source>
        <strain evidence="3">CPCC 202695</strain>
    </source>
</reference>
<keyword evidence="2" id="KW-0812">Transmembrane</keyword>
<keyword evidence="2" id="KW-0472">Membrane</keyword>
<keyword evidence="1" id="KW-0378">Hydrolase</keyword>